<proteinExistence type="predicted"/>
<organism evidence="1 2">
    <name type="scientific">Pseudoxanthomonas putridarboris</name>
    <dbReference type="NCBI Taxonomy" id="752605"/>
    <lineage>
        <taxon>Bacteria</taxon>
        <taxon>Pseudomonadati</taxon>
        <taxon>Pseudomonadota</taxon>
        <taxon>Gammaproteobacteria</taxon>
        <taxon>Lysobacterales</taxon>
        <taxon>Lysobacteraceae</taxon>
        <taxon>Pseudoxanthomonas</taxon>
    </lineage>
</organism>
<keyword evidence="2" id="KW-1185">Reference proteome</keyword>
<evidence type="ECO:0000313" key="2">
    <source>
        <dbReference type="Proteomes" id="UP001459204"/>
    </source>
</evidence>
<dbReference type="Proteomes" id="UP001459204">
    <property type="component" value="Unassembled WGS sequence"/>
</dbReference>
<name>A0ABU9IYD4_9GAMM</name>
<evidence type="ECO:0000313" key="1">
    <source>
        <dbReference type="EMBL" id="MEL1263949.1"/>
    </source>
</evidence>
<dbReference type="EMBL" id="JBBWWT010000002">
    <property type="protein sequence ID" value="MEL1263949.1"/>
    <property type="molecule type" value="Genomic_DNA"/>
</dbReference>
<evidence type="ECO:0008006" key="3">
    <source>
        <dbReference type="Google" id="ProtNLM"/>
    </source>
</evidence>
<accession>A0ABU9IYD4</accession>
<protein>
    <recommendedName>
        <fullName evidence="3">RiboL-PSP-HEPN domain-containing protein</fullName>
    </recommendedName>
</protein>
<gene>
    <name evidence="1" type="ORF">AAD027_06110</name>
</gene>
<reference evidence="1 2" key="1">
    <citation type="submission" date="2024-04" db="EMBL/GenBank/DDBJ databases">
        <title>Draft genome sequence of Pseudoxanthomonas putridarboris WD12.</title>
        <authorList>
            <person name="Oh J."/>
        </authorList>
    </citation>
    <scope>NUCLEOTIDE SEQUENCE [LARGE SCALE GENOMIC DNA]</scope>
    <source>
        <strain evidence="1 2">WD12</strain>
    </source>
</reference>
<comment type="caution">
    <text evidence="1">The sequence shown here is derived from an EMBL/GenBank/DDBJ whole genome shotgun (WGS) entry which is preliminary data.</text>
</comment>
<sequence>MHIEHQLMEIAGAVLPFADRCDWQKFSYRTKVELAYACGLPKDTRDVLIKLGTLRNEFAHKLDASISRQRALDLYNSLSDWHRTVLKESYKVMMDKQDFAPASLEPRDLVTLILLNMYSATRAEGLALRANTP</sequence>